<dbReference type="Pfam" id="PF13649">
    <property type="entry name" value="Methyltransf_25"/>
    <property type="match status" value="1"/>
</dbReference>
<keyword evidence="3" id="KW-1133">Transmembrane helix</keyword>
<dbReference type="PANTHER" id="PTHR43861">
    <property type="entry name" value="TRANS-ACONITATE 2-METHYLTRANSFERASE-RELATED"/>
    <property type="match status" value="1"/>
</dbReference>
<feature type="domain" description="Methyltransferase" evidence="4">
    <location>
        <begin position="298"/>
        <end position="393"/>
    </location>
</feature>
<keyword evidence="6" id="KW-1185">Reference proteome</keyword>
<comment type="caution">
    <text evidence="5">The sequence shown here is derived from an EMBL/GenBank/DDBJ whole genome shotgun (WGS) entry which is preliminary data.</text>
</comment>
<keyword evidence="1 5" id="KW-0489">Methyltransferase</keyword>
<dbReference type="GO" id="GO:0032259">
    <property type="term" value="P:methylation"/>
    <property type="evidence" value="ECO:0007669"/>
    <property type="project" value="UniProtKB-KW"/>
</dbReference>
<dbReference type="Gene3D" id="3.40.50.150">
    <property type="entry name" value="Vaccinia Virus protein VP39"/>
    <property type="match status" value="1"/>
</dbReference>
<keyword evidence="2 5" id="KW-0808">Transferase</keyword>
<dbReference type="InterPro" id="IPR041698">
    <property type="entry name" value="Methyltransf_25"/>
</dbReference>
<dbReference type="InterPro" id="IPR029063">
    <property type="entry name" value="SAM-dependent_MTases_sf"/>
</dbReference>
<evidence type="ECO:0000313" key="6">
    <source>
        <dbReference type="Proteomes" id="UP000282106"/>
    </source>
</evidence>
<dbReference type="AlphaFoldDB" id="A0A3N0VKH7"/>
<dbReference type="EMBL" id="RJVO01000001">
    <property type="protein sequence ID" value="ROH93211.1"/>
    <property type="molecule type" value="Genomic_DNA"/>
</dbReference>
<dbReference type="SUPFAM" id="SSF53335">
    <property type="entry name" value="S-adenosyl-L-methionine-dependent methyltransferases"/>
    <property type="match status" value="1"/>
</dbReference>
<sequence>MSSRAAPPETLKDLLRRADQAARAGLTAAQFDALLASLDSAARPHAGCDGLLDFLRAHRPAARHADIDRVWVLALDEVWARPAELAAPLAEYLALSPPVAAALSAPDPVSTAVLAALEADLLLHRLLALSPLPQPRWEALLAALAARLLIEAGAACQRYPRLLVALALWAQQTGRLALPTTDATVRAAAHASLIAAAAQGRPPPEALLAWAFLAAAPEPGDWAPVLARLPAGELVRRLLAEPLAEAELARSWPAATTVDAGLAAQYEDDPYPRWQAEPRRPWPPPAGVTRLLPARPRVLIAGCGSGQQLLRAADRYPGARLQALDFSRSSLAYAQRACAAAGLRGVEWRCADLLSLTGSGARYDLVECIGVLHHLPDPAAGLAALASVLAPGGLLCAAVYSARARAEVRRLRELWPAPAFEGDEAVVRQGRAAYLRGDYGSPDPAIVGSIDFYSRAGCRDLLFNRRERHYRLPEFLAEAEAAGFDWLQLEAPAPVAEQAARRLGRPAERLDAAQWDAYEADAPRSFGGMYQVWLRRRG</sequence>
<protein>
    <submittedName>
        <fullName evidence="5">Class I SAM-dependent methyltransferase</fullName>
    </submittedName>
</protein>
<keyword evidence="3" id="KW-0472">Membrane</keyword>
<dbReference type="GO" id="GO:0008168">
    <property type="term" value="F:methyltransferase activity"/>
    <property type="evidence" value="ECO:0007669"/>
    <property type="project" value="UniProtKB-KW"/>
</dbReference>
<keyword evidence="3" id="KW-0812">Transmembrane</keyword>
<name>A0A3N0VKH7_9GAMM</name>
<evidence type="ECO:0000259" key="4">
    <source>
        <dbReference type="Pfam" id="PF13649"/>
    </source>
</evidence>
<reference evidence="5 6" key="1">
    <citation type="submission" date="2018-10" db="EMBL/GenBank/DDBJ databases">
        <authorList>
            <person name="Chen W.-M."/>
        </authorList>
    </citation>
    <scope>NUCLEOTIDE SEQUENCE [LARGE SCALE GENOMIC DNA]</scope>
    <source>
        <strain evidence="5 6">THS-13</strain>
    </source>
</reference>
<dbReference type="InParanoid" id="A0A3N0VKH7"/>
<dbReference type="Proteomes" id="UP000282106">
    <property type="component" value="Unassembled WGS sequence"/>
</dbReference>
<accession>A0A3N0VKH7</accession>
<dbReference type="PANTHER" id="PTHR43861:SF1">
    <property type="entry name" value="TRANS-ACONITATE 2-METHYLTRANSFERASE"/>
    <property type="match status" value="1"/>
</dbReference>
<dbReference type="CDD" id="cd02440">
    <property type="entry name" value="AdoMet_MTases"/>
    <property type="match status" value="1"/>
</dbReference>
<evidence type="ECO:0000256" key="3">
    <source>
        <dbReference type="SAM" id="Phobius"/>
    </source>
</evidence>
<proteinExistence type="predicted"/>
<dbReference type="RefSeq" id="WP_123210065.1">
    <property type="nucleotide sequence ID" value="NZ_RJVO01000001.1"/>
</dbReference>
<gene>
    <name evidence="5" type="ORF">ED208_01395</name>
</gene>
<organism evidence="5 6">
    <name type="scientific">Stagnimonas aquatica</name>
    <dbReference type="NCBI Taxonomy" id="2689987"/>
    <lineage>
        <taxon>Bacteria</taxon>
        <taxon>Pseudomonadati</taxon>
        <taxon>Pseudomonadota</taxon>
        <taxon>Gammaproteobacteria</taxon>
        <taxon>Nevskiales</taxon>
        <taxon>Nevskiaceae</taxon>
        <taxon>Stagnimonas</taxon>
    </lineage>
</organism>
<evidence type="ECO:0000256" key="2">
    <source>
        <dbReference type="ARBA" id="ARBA00022679"/>
    </source>
</evidence>
<feature type="transmembrane region" description="Helical" evidence="3">
    <location>
        <begin position="379"/>
        <end position="402"/>
    </location>
</feature>
<evidence type="ECO:0000313" key="5">
    <source>
        <dbReference type="EMBL" id="ROH93211.1"/>
    </source>
</evidence>
<evidence type="ECO:0000256" key="1">
    <source>
        <dbReference type="ARBA" id="ARBA00022603"/>
    </source>
</evidence>